<evidence type="ECO:0000313" key="1">
    <source>
        <dbReference type="EMBL" id="CDK27925.1"/>
    </source>
</evidence>
<dbReference type="GeneID" id="34521305"/>
<proteinExistence type="predicted"/>
<organism evidence="1 2">
    <name type="scientific">Kuraishia capsulata CBS 1993</name>
    <dbReference type="NCBI Taxonomy" id="1382522"/>
    <lineage>
        <taxon>Eukaryota</taxon>
        <taxon>Fungi</taxon>
        <taxon>Dikarya</taxon>
        <taxon>Ascomycota</taxon>
        <taxon>Saccharomycotina</taxon>
        <taxon>Pichiomycetes</taxon>
        <taxon>Pichiales</taxon>
        <taxon>Pichiaceae</taxon>
        <taxon>Kuraishia</taxon>
    </lineage>
</organism>
<name>W6MWV5_9ASCO</name>
<dbReference type="EMBL" id="HG793128">
    <property type="protein sequence ID" value="CDK27925.1"/>
    <property type="molecule type" value="Genomic_DNA"/>
</dbReference>
<accession>W6MWV5</accession>
<dbReference type="AlphaFoldDB" id="W6MWV5"/>
<keyword evidence="2" id="KW-1185">Reference proteome</keyword>
<evidence type="ECO:0000313" key="2">
    <source>
        <dbReference type="Proteomes" id="UP000019384"/>
    </source>
</evidence>
<protein>
    <submittedName>
        <fullName evidence="1">Uncharacterized protein</fullName>
    </submittedName>
</protein>
<dbReference type="HOGENOM" id="CLU_1959903_0_0_1"/>
<sequence>MSDEFPITFDCGPDSNFTVYEASYQNLLNSYYCGENFGDHEFDKEVSKSIRKSSNYTDDFPAVLDCGSGYFAIYKNASSVEDYSDAYDCGKDVRVASHSAAPAMLRRQGKTTLVAYVFAILMLSGCVSA</sequence>
<reference evidence="1" key="1">
    <citation type="submission" date="2013-12" db="EMBL/GenBank/DDBJ databases">
        <authorList>
            <person name="Genoscope - CEA"/>
        </authorList>
    </citation>
    <scope>NUCLEOTIDE SEQUENCE</scope>
    <source>
        <strain evidence="1">CBS 1993</strain>
    </source>
</reference>
<gene>
    <name evidence="1" type="ORF">KUCA_T00003905001</name>
</gene>
<dbReference type="Proteomes" id="UP000019384">
    <property type="component" value="Unassembled WGS sequence"/>
</dbReference>
<reference evidence="1" key="2">
    <citation type="submission" date="2014-02" db="EMBL/GenBank/DDBJ databases">
        <title>Complete DNA sequence of /Kuraishia capsulata/ illustrates novel genomic features among budding yeasts (/Saccharomycotina/).</title>
        <authorList>
            <person name="Morales L."/>
            <person name="Noel B."/>
            <person name="Porcel B."/>
            <person name="Marcet-Houben M."/>
            <person name="Hullo M-F."/>
            <person name="Sacerdot C."/>
            <person name="Tekaia F."/>
            <person name="Leh-Louis V."/>
            <person name="Despons L."/>
            <person name="Khanna V."/>
            <person name="Aury J-M."/>
            <person name="Barbe V."/>
            <person name="Couloux A."/>
            <person name="Labadie K."/>
            <person name="Pelletier E."/>
            <person name="Souciet J-L."/>
            <person name="Boekhout T."/>
            <person name="Gabaldon T."/>
            <person name="Wincker P."/>
            <person name="Dujon B."/>
        </authorList>
    </citation>
    <scope>NUCLEOTIDE SEQUENCE</scope>
    <source>
        <strain evidence="1">CBS 1993</strain>
    </source>
</reference>
<dbReference type="RefSeq" id="XP_022459917.1">
    <property type="nucleotide sequence ID" value="XM_022602367.1"/>
</dbReference>